<organism evidence="3">
    <name type="scientific">Odontella aurita</name>
    <dbReference type="NCBI Taxonomy" id="265563"/>
    <lineage>
        <taxon>Eukaryota</taxon>
        <taxon>Sar</taxon>
        <taxon>Stramenopiles</taxon>
        <taxon>Ochrophyta</taxon>
        <taxon>Bacillariophyta</taxon>
        <taxon>Mediophyceae</taxon>
        <taxon>Biddulphiophycidae</taxon>
        <taxon>Eupodiscales</taxon>
        <taxon>Odontellaceae</taxon>
        <taxon>Odontella</taxon>
    </lineage>
</organism>
<dbReference type="InterPro" id="IPR056971">
    <property type="entry name" value="Znf-C2HC_3"/>
</dbReference>
<sequence>MLMSSVSGLAGKSYDLDNFAGILLPSVLALVIAILWLYPLKYIRQKLSVKMANGKPSSSVRTRIKGNGTSHHIATLIEYARSNSETNPTNALTALLEATAMNSGRESANLVMDRLRSELGDVVADHIQDVQGRREQAVQATRDLVEDDSTVLAEGGRQDILRQAMEDGSSVLCTRCKGLIPAARWQQHQRFWCEANENDANDSDSS</sequence>
<accession>A0A7S4IP62</accession>
<dbReference type="EMBL" id="HBKQ01020071">
    <property type="protein sequence ID" value="CAE2235251.1"/>
    <property type="molecule type" value="Transcribed_RNA"/>
</dbReference>
<feature type="transmembrane region" description="Helical" evidence="1">
    <location>
        <begin position="20"/>
        <end position="38"/>
    </location>
</feature>
<keyword evidence="1" id="KW-0472">Membrane</keyword>
<dbReference type="PANTHER" id="PTHR35513:SF1">
    <property type="entry name" value="OS02G0158600 PROTEIN"/>
    <property type="match status" value="1"/>
</dbReference>
<dbReference type="Pfam" id="PF25017">
    <property type="entry name" value="zf-C2HC_3"/>
    <property type="match status" value="1"/>
</dbReference>
<feature type="domain" description="C2HC zinc finger plants" evidence="2">
    <location>
        <begin position="149"/>
        <end position="194"/>
    </location>
</feature>
<evidence type="ECO:0000256" key="1">
    <source>
        <dbReference type="SAM" id="Phobius"/>
    </source>
</evidence>
<protein>
    <recommendedName>
        <fullName evidence="2">C2HC zinc finger plants domain-containing protein</fullName>
    </recommendedName>
</protein>
<dbReference type="AlphaFoldDB" id="A0A7S4IP62"/>
<evidence type="ECO:0000259" key="2">
    <source>
        <dbReference type="Pfam" id="PF25017"/>
    </source>
</evidence>
<proteinExistence type="predicted"/>
<keyword evidence="1" id="KW-0812">Transmembrane</keyword>
<evidence type="ECO:0000313" key="3">
    <source>
        <dbReference type="EMBL" id="CAE2235251.1"/>
    </source>
</evidence>
<gene>
    <name evidence="3" type="ORF">OAUR00152_LOCUS13557</name>
</gene>
<dbReference type="PANTHER" id="PTHR35513">
    <property type="entry name" value="OS02G0158600 PROTEIN"/>
    <property type="match status" value="1"/>
</dbReference>
<keyword evidence="1" id="KW-1133">Transmembrane helix</keyword>
<name>A0A7S4IP62_9STRA</name>
<reference evidence="3" key="1">
    <citation type="submission" date="2021-01" db="EMBL/GenBank/DDBJ databases">
        <authorList>
            <person name="Corre E."/>
            <person name="Pelletier E."/>
            <person name="Niang G."/>
            <person name="Scheremetjew M."/>
            <person name="Finn R."/>
            <person name="Kale V."/>
            <person name="Holt S."/>
            <person name="Cochrane G."/>
            <person name="Meng A."/>
            <person name="Brown T."/>
            <person name="Cohen L."/>
        </authorList>
    </citation>
    <scope>NUCLEOTIDE SEQUENCE</scope>
    <source>
        <strain evidence="3">Isolate 1302-5</strain>
    </source>
</reference>